<evidence type="ECO:0000313" key="3">
    <source>
        <dbReference type="Proteomes" id="UP000664701"/>
    </source>
</evidence>
<dbReference type="Proteomes" id="UP000664701">
    <property type="component" value="Chromosome"/>
</dbReference>
<evidence type="ECO:0000313" key="2">
    <source>
        <dbReference type="EMBL" id="WYJ77241.1"/>
    </source>
</evidence>
<protein>
    <recommendedName>
        <fullName evidence="1">DUF7278 domain-containing protein</fullName>
    </recommendedName>
</protein>
<name>A0ABZ2SS32_9ENTE</name>
<dbReference type="EMBL" id="CP147251">
    <property type="protein sequence ID" value="WYJ77241.1"/>
    <property type="molecule type" value="Genomic_DNA"/>
</dbReference>
<evidence type="ECO:0000259" key="1">
    <source>
        <dbReference type="Pfam" id="PF23944"/>
    </source>
</evidence>
<reference evidence="2 3" key="1">
    <citation type="submission" date="2024-03" db="EMBL/GenBank/DDBJ databases">
        <title>The Genome Sequence of Enterococcus sp. DIV2402.</title>
        <authorList>
            <consortium name="The Broad Institute Genomics Platform"/>
            <consortium name="The Broad Institute Microbial Omics Core"/>
            <consortium name="The Broad Institute Genomic Center for Infectious Diseases"/>
            <person name="Earl A."/>
            <person name="Manson A."/>
            <person name="Gilmore M."/>
            <person name="Schwartman J."/>
            <person name="Shea T."/>
            <person name="Abouelleil A."/>
            <person name="Cao P."/>
            <person name="Chapman S."/>
            <person name="Cusick C."/>
            <person name="Young S."/>
            <person name="Neafsey D."/>
            <person name="Nusbaum C."/>
            <person name="Birren B."/>
        </authorList>
    </citation>
    <scope>NUCLEOTIDE SEQUENCE [LARGE SCALE GENOMIC DNA]</scope>
    <source>
        <strain evidence="2 3">DIV2402</strain>
    </source>
</reference>
<dbReference type="RefSeq" id="WP_207940608.1">
    <property type="nucleotide sequence ID" value="NZ_CP147251.1"/>
</dbReference>
<keyword evidence="3" id="KW-1185">Reference proteome</keyword>
<dbReference type="InterPro" id="IPR055702">
    <property type="entry name" value="DUF7278"/>
</dbReference>
<proteinExistence type="predicted"/>
<organism evidence="2 3">
    <name type="scientific">Candidatus Enterococcus lowellii</name>
    <dbReference type="NCBI Taxonomy" id="2230877"/>
    <lineage>
        <taxon>Bacteria</taxon>
        <taxon>Bacillati</taxon>
        <taxon>Bacillota</taxon>
        <taxon>Bacilli</taxon>
        <taxon>Lactobacillales</taxon>
        <taxon>Enterococcaceae</taxon>
        <taxon>Enterococcus</taxon>
    </lineage>
</organism>
<gene>
    <name evidence="2" type="ORF">DOK78_001879</name>
</gene>
<sequence length="350" mass="40990">MHLFEALEWSNWKNLSIEVKNQVINQVLMYFVSPLKRISDVEYKEFELAGVKCGTFECSIDGERFVLVPGSKEVILGWDSGIQGLPVTVWDTKVEQPDSHFKTIVQNYGLENAEDWDIFVNESTSALRKVSISPMLVQKDALPAGTKFIGQLDTITGEFQGLVEEFTPIEEKLRQHFKQPTNFEESLMWQLPTQIFEKDSFYALLNPTDETYRIYRHQTCTLTTLRQYLHQQMFDLLDENQWEYAVGAGTRKLFRWGMELDEKVNYYGKQVTKKMHQENMFGLFFDVSRTRWEITDSNRLKLEKQKDVGISLLDKLPLSSYYRSRKILAEDEILDPCDFLYRKVIVIAHQ</sequence>
<accession>A0ABZ2SS32</accession>
<dbReference type="Pfam" id="PF23944">
    <property type="entry name" value="DUF7278"/>
    <property type="match status" value="1"/>
</dbReference>
<feature type="domain" description="DUF7278" evidence="1">
    <location>
        <begin position="147"/>
        <end position="216"/>
    </location>
</feature>